<keyword evidence="7" id="KW-1185">Reference proteome</keyword>
<protein>
    <recommendedName>
        <fullName evidence="8">Cytochrome P450</fullName>
    </recommendedName>
</protein>
<evidence type="ECO:0000313" key="6">
    <source>
        <dbReference type="EMBL" id="KAK7750278.1"/>
    </source>
</evidence>
<evidence type="ECO:0000256" key="5">
    <source>
        <dbReference type="ARBA" id="ARBA00023033"/>
    </source>
</evidence>
<dbReference type="EMBL" id="JAKJXP020000067">
    <property type="protein sequence ID" value="KAK7750278.1"/>
    <property type="molecule type" value="Genomic_DNA"/>
</dbReference>
<evidence type="ECO:0008006" key="8">
    <source>
        <dbReference type="Google" id="ProtNLM"/>
    </source>
</evidence>
<keyword evidence="3" id="KW-0560">Oxidoreductase</keyword>
<name>A0AAN9UYQ5_9PEZI</name>
<dbReference type="Gene3D" id="1.10.630.10">
    <property type="entry name" value="Cytochrome P450"/>
    <property type="match status" value="1"/>
</dbReference>
<evidence type="ECO:0000256" key="1">
    <source>
        <dbReference type="ARBA" id="ARBA00010617"/>
    </source>
</evidence>
<dbReference type="AlphaFoldDB" id="A0AAN9UYQ5"/>
<evidence type="ECO:0000256" key="2">
    <source>
        <dbReference type="ARBA" id="ARBA00022723"/>
    </source>
</evidence>
<keyword evidence="5" id="KW-0503">Monooxygenase</keyword>
<keyword evidence="4" id="KW-0408">Iron</keyword>
<sequence length="212" mass="24232">MLMDLLESPAGYYDHIRRYTTSLTTQMDYGFRLKTMEDPRAKKMFKGFLKFNSLAGSQIALLLDLFPILRHLPDVFLPIRRQARKVGREEHELFMDEYLNVKKKMSEGKAIGFTDKLGAYVCGSFLQAGSETTSAELLGFVQAMMIFPEVSRIAHLELDRVCGDQFRKMLLLYGTCGPFTMIRIGTLTRGGSILVDGGTITYHRLRRLLKRM</sequence>
<accession>A0AAN9UYQ5</accession>
<comment type="similarity">
    <text evidence="1">Belongs to the cytochrome P450 family.</text>
</comment>
<dbReference type="GO" id="GO:0016705">
    <property type="term" value="F:oxidoreductase activity, acting on paired donors, with incorporation or reduction of molecular oxygen"/>
    <property type="evidence" value="ECO:0007669"/>
    <property type="project" value="InterPro"/>
</dbReference>
<dbReference type="GO" id="GO:0020037">
    <property type="term" value="F:heme binding"/>
    <property type="evidence" value="ECO:0007669"/>
    <property type="project" value="InterPro"/>
</dbReference>
<dbReference type="GO" id="GO:0005506">
    <property type="term" value="F:iron ion binding"/>
    <property type="evidence" value="ECO:0007669"/>
    <property type="project" value="InterPro"/>
</dbReference>
<reference evidence="6 7" key="1">
    <citation type="submission" date="2024-02" db="EMBL/GenBank/DDBJ databases">
        <title>De novo assembly and annotation of 12 fungi associated with fruit tree decline syndrome in Ontario, Canada.</title>
        <authorList>
            <person name="Sulman M."/>
            <person name="Ellouze W."/>
            <person name="Ilyukhin E."/>
        </authorList>
    </citation>
    <scope>NUCLEOTIDE SEQUENCE [LARGE SCALE GENOMIC DNA]</scope>
    <source>
        <strain evidence="6 7">M11/M66-122</strain>
    </source>
</reference>
<dbReference type="Proteomes" id="UP001320420">
    <property type="component" value="Unassembled WGS sequence"/>
</dbReference>
<dbReference type="InterPro" id="IPR050364">
    <property type="entry name" value="Cytochrome_P450_fung"/>
</dbReference>
<dbReference type="PANTHER" id="PTHR46300:SF2">
    <property type="entry name" value="CYTOCHROME P450 MONOOXYGENASE ALNH-RELATED"/>
    <property type="match status" value="1"/>
</dbReference>
<organism evidence="6 7">
    <name type="scientific">Diatrype stigma</name>
    <dbReference type="NCBI Taxonomy" id="117547"/>
    <lineage>
        <taxon>Eukaryota</taxon>
        <taxon>Fungi</taxon>
        <taxon>Dikarya</taxon>
        <taxon>Ascomycota</taxon>
        <taxon>Pezizomycotina</taxon>
        <taxon>Sordariomycetes</taxon>
        <taxon>Xylariomycetidae</taxon>
        <taxon>Xylariales</taxon>
        <taxon>Diatrypaceae</taxon>
        <taxon>Diatrype</taxon>
    </lineage>
</organism>
<evidence type="ECO:0000256" key="4">
    <source>
        <dbReference type="ARBA" id="ARBA00023004"/>
    </source>
</evidence>
<gene>
    <name evidence="6" type="ORF">SLS62_007795</name>
</gene>
<dbReference type="PANTHER" id="PTHR46300">
    <property type="entry name" value="P450, PUTATIVE (EUROFUNG)-RELATED-RELATED"/>
    <property type="match status" value="1"/>
</dbReference>
<dbReference type="InterPro" id="IPR036396">
    <property type="entry name" value="Cyt_P450_sf"/>
</dbReference>
<comment type="caution">
    <text evidence="6">The sequence shown here is derived from an EMBL/GenBank/DDBJ whole genome shotgun (WGS) entry which is preliminary data.</text>
</comment>
<keyword evidence="2" id="KW-0479">Metal-binding</keyword>
<dbReference type="SUPFAM" id="SSF48264">
    <property type="entry name" value="Cytochrome P450"/>
    <property type="match status" value="1"/>
</dbReference>
<proteinExistence type="inferred from homology"/>
<evidence type="ECO:0000256" key="3">
    <source>
        <dbReference type="ARBA" id="ARBA00023002"/>
    </source>
</evidence>
<evidence type="ECO:0000313" key="7">
    <source>
        <dbReference type="Proteomes" id="UP001320420"/>
    </source>
</evidence>
<dbReference type="GO" id="GO:0004497">
    <property type="term" value="F:monooxygenase activity"/>
    <property type="evidence" value="ECO:0007669"/>
    <property type="project" value="UniProtKB-KW"/>
</dbReference>